<dbReference type="SUPFAM" id="SSF81301">
    <property type="entry name" value="Nucleotidyltransferase"/>
    <property type="match status" value="1"/>
</dbReference>
<evidence type="ECO:0000256" key="1">
    <source>
        <dbReference type="RuleBase" id="RU003847"/>
    </source>
</evidence>
<dbReference type="Gene3D" id="3.30.460.10">
    <property type="entry name" value="Beta Polymerase, domain 2"/>
    <property type="match status" value="1"/>
</dbReference>
<evidence type="ECO:0000259" key="3">
    <source>
        <dbReference type="PROSITE" id="PS51671"/>
    </source>
</evidence>
<dbReference type="InterPro" id="IPR012675">
    <property type="entry name" value="Beta-grasp_dom_sf"/>
</dbReference>
<accession>A0ABX5FEW6</accession>
<dbReference type="CDD" id="cd01668">
    <property type="entry name" value="TGS_RSH"/>
    <property type="match status" value="1"/>
</dbReference>
<evidence type="ECO:0000313" key="6">
    <source>
        <dbReference type="EMBL" id="PSB91993.1"/>
    </source>
</evidence>
<dbReference type="Pfam" id="PF04607">
    <property type="entry name" value="RelA_SpoT"/>
    <property type="match status" value="1"/>
</dbReference>
<evidence type="ECO:0000259" key="5">
    <source>
        <dbReference type="PROSITE" id="PS51880"/>
    </source>
</evidence>
<dbReference type="RefSeq" id="WP_106182011.1">
    <property type="nucleotide sequence ID" value="NZ_MUHY01000001.1"/>
</dbReference>
<feature type="domain" description="TGS" evidence="5">
    <location>
        <begin position="444"/>
        <end position="505"/>
    </location>
</feature>
<evidence type="ECO:0000259" key="4">
    <source>
        <dbReference type="PROSITE" id="PS51831"/>
    </source>
</evidence>
<dbReference type="Gene3D" id="1.10.3210.10">
    <property type="entry name" value="Hypothetical protein af1432"/>
    <property type="match status" value="1"/>
</dbReference>
<sequence length="805" mass="90860">MSSTKPSDRSIASWEPVSASKKHESNSITRQYIDALLEQSYRHLFGPTETPDQPRKREVVSITRLNHLLAGYLKENEMMLIKEAFQFSDDAHLGQYRQSGQPYITHPVAVAEICAEWKLDAQSVMAALLHDVVEDQGVTKAELVERFGAKVAELVDGLSKLDKMEFRSREEAQAESFRKILLAMARDVRVILVKLADRLHNMRTLGVMSMEKRRRVARETLDIYAPIAHRLGLNNTYRELQDMSFANYHPRRYAVLDKAVKAARGNRREVVGKILDTVKHVLQDAKFDVSVYGREKTLYSIYKKMKEKQLSFSQVLDVYGFRVVVESSSHCYIAIGLLHALYKPLPGKFKDYIAIPKVNGYQSLHTTLVGPFGTPIEFQICTNRMHEIAEAGVVAHWLYKNGGADMNDVQRQAHKWLQSLLDIQSETGDSTEFLEHVKIDLFPDAVYVFTPKARIMALPRGATAIDFAYAIHSDLGNQCVAVKINNQLLPLRSELKNGDIVEVISGQYSKPSPAWLGIIRTGKARSAIRHYLKAMHLKESMQLGERLIDQALKGHALSMSEISEELWIKLLKWTGNKDRQEIFADIGLGRRVAAVIAKHLVMLYSDKVTENQIGTHHKGVDILRSNESAGSPPILITGTEGMSVQFSSCCRPIPGDSIMGYIGTGMGMGIHTTECPVARRIHRKDSMRWIDVAWSPQPGLQFEVAIHVLVHNNRGVFSRVASDISLSDANIIHISMEDVIPKESATLCFLIQVSDRVHLANVIRRVRVNLDVMRVSRALPSERHQNDVHSSNTMRIIRNLEDHYL</sequence>
<dbReference type="PROSITE" id="PS51880">
    <property type="entry name" value="TGS"/>
    <property type="match status" value="1"/>
</dbReference>
<evidence type="ECO:0000256" key="2">
    <source>
        <dbReference type="SAM" id="MobiDB-lite"/>
    </source>
</evidence>
<dbReference type="PANTHER" id="PTHR21262">
    <property type="entry name" value="GUANOSINE-3',5'-BIS DIPHOSPHATE 3'-PYROPHOSPHOHYDROLASE"/>
    <property type="match status" value="1"/>
</dbReference>
<keyword evidence="7" id="KW-1185">Reference proteome</keyword>
<dbReference type="Gene3D" id="3.10.20.30">
    <property type="match status" value="1"/>
</dbReference>
<dbReference type="SMART" id="SM00471">
    <property type="entry name" value="HDc"/>
    <property type="match status" value="1"/>
</dbReference>
<dbReference type="InterPro" id="IPR045600">
    <property type="entry name" value="RelA/SpoT_AH_RIS"/>
</dbReference>
<dbReference type="InterPro" id="IPR012676">
    <property type="entry name" value="TGS-like"/>
</dbReference>
<comment type="caution">
    <text evidence="6">The sequence shown here is derived from an EMBL/GenBank/DDBJ whole genome shotgun (WGS) entry which is preliminary data.</text>
</comment>
<dbReference type="Pfam" id="PF19296">
    <property type="entry name" value="RelA_AH_RIS"/>
    <property type="match status" value="1"/>
</dbReference>
<dbReference type="EMBL" id="MUHY01000001">
    <property type="protein sequence ID" value="PSB91993.1"/>
    <property type="molecule type" value="Genomic_DNA"/>
</dbReference>
<proteinExistence type="inferred from homology"/>
<name>A0ABX5FEW6_9BURK</name>
<dbReference type="InterPro" id="IPR003607">
    <property type="entry name" value="HD/PDEase_dom"/>
</dbReference>
<feature type="domain" description="ACT" evidence="3">
    <location>
        <begin position="705"/>
        <end position="780"/>
    </location>
</feature>
<dbReference type="SUPFAM" id="SSF81271">
    <property type="entry name" value="TGS-like"/>
    <property type="match status" value="1"/>
</dbReference>
<dbReference type="InterPro" id="IPR004095">
    <property type="entry name" value="TGS"/>
</dbReference>
<dbReference type="Pfam" id="PF13291">
    <property type="entry name" value="ACT_4"/>
    <property type="match status" value="1"/>
</dbReference>
<dbReference type="PANTHER" id="PTHR21262:SF36">
    <property type="entry name" value="BIFUNCTIONAL (P)PPGPP SYNTHASE_HYDROLASE SPOT"/>
    <property type="match status" value="1"/>
</dbReference>
<dbReference type="PROSITE" id="PS51831">
    <property type="entry name" value="HD"/>
    <property type="match status" value="1"/>
</dbReference>
<feature type="region of interest" description="Disordered" evidence="2">
    <location>
        <begin position="1"/>
        <end position="25"/>
    </location>
</feature>
<dbReference type="InterPro" id="IPR006674">
    <property type="entry name" value="HD_domain"/>
</dbReference>
<dbReference type="InterPro" id="IPR043519">
    <property type="entry name" value="NT_sf"/>
</dbReference>
<comment type="function">
    <text evidence="1">In eubacteria ppGpp (guanosine 3'-diphosphate 5'-diphosphate) is a mediator of the stringent response that coordinates a variety of cellular activities in response to changes in nutritional abundance.</text>
</comment>
<dbReference type="PROSITE" id="PS51671">
    <property type="entry name" value="ACT"/>
    <property type="match status" value="1"/>
</dbReference>
<dbReference type="Proteomes" id="UP000242660">
    <property type="component" value="Unassembled WGS sequence"/>
</dbReference>
<feature type="domain" description="HD" evidence="4">
    <location>
        <begin position="103"/>
        <end position="202"/>
    </location>
</feature>
<gene>
    <name evidence="6" type="primary">spoT</name>
    <name evidence="6" type="ORF">BZL35_00217</name>
</gene>
<dbReference type="Pfam" id="PF02824">
    <property type="entry name" value="TGS"/>
    <property type="match status" value="1"/>
</dbReference>
<dbReference type="NCBIfam" id="TIGR00691">
    <property type="entry name" value="spoT_relA"/>
    <property type="match status" value="1"/>
</dbReference>
<dbReference type="CDD" id="cd05399">
    <property type="entry name" value="NT_Rel-Spo_like"/>
    <property type="match status" value="1"/>
</dbReference>
<dbReference type="InterPro" id="IPR002912">
    <property type="entry name" value="ACT_dom"/>
</dbReference>
<reference evidence="6 7" key="1">
    <citation type="journal article" date="2017" name="Front. Microbiol.">
        <title>Genome of Ca. Pandoraea novymonadis, an Endosymbiotic Bacterium of the Trypanosomatid Novymonas esmeraldas.</title>
        <authorList>
            <person name="Kostygov A.Y."/>
            <person name="Butenko A."/>
            <person name="Nenarokova A."/>
            <person name="Tashyreva D."/>
            <person name="Flegontov P."/>
            <person name="Lukes J."/>
            <person name="Yurchenko V."/>
        </authorList>
    </citation>
    <scope>NUCLEOTIDE SEQUENCE [LARGE SCALE GENOMIC DNA]</scope>
    <source>
        <strain evidence="6 7">E262</strain>
    </source>
</reference>
<dbReference type="InterPro" id="IPR004811">
    <property type="entry name" value="RelA/Spo_fam"/>
</dbReference>
<organism evidence="6 7">
    <name type="scientific">Candidatus Pandoraea novymonadis</name>
    <dbReference type="NCBI Taxonomy" id="1808959"/>
    <lineage>
        <taxon>Bacteria</taxon>
        <taxon>Pseudomonadati</taxon>
        <taxon>Pseudomonadota</taxon>
        <taxon>Betaproteobacteria</taxon>
        <taxon>Burkholderiales</taxon>
        <taxon>Burkholderiaceae</taxon>
        <taxon>Pandoraea</taxon>
    </lineage>
</organism>
<dbReference type="SMART" id="SM00954">
    <property type="entry name" value="RelA_SpoT"/>
    <property type="match status" value="1"/>
</dbReference>
<dbReference type="Pfam" id="PF13328">
    <property type="entry name" value="HD_4"/>
    <property type="match status" value="1"/>
</dbReference>
<dbReference type="CDD" id="cd04876">
    <property type="entry name" value="ACT_RelA-SpoT"/>
    <property type="match status" value="1"/>
</dbReference>
<evidence type="ECO:0000313" key="7">
    <source>
        <dbReference type="Proteomes" id="UP000242660"/>
    </source>
</evidence>
<dbReference type="InterPro" id="IPR033655">
    <property type="entry name" value="TGS_RelA/SpoT"/>
</dbReference>
<dbReference type="SUPFAM" id="SSF109604">
    <property type="entry name" value="HD-domain/PDEase-like"/>
    <property type="match status" value="1"/>
</dbReference>
<protein>
    <submittedName>
        <fullName evidence="6">Bifunctional (P)ppGpp synthase/hydrolase SpoT</fullName>
    </submittedName>
</protein>
<dbReference type="InterPro" id="IPR007685">
    <property type="entry name" value="RelA_SpoT"/>
</dbReference>
<dbReference type="Gene3D" id="3.30.70.260">
    <property type="match status" value="1"/>
</dbReference>
<comment type="similarity">
    <text evidence="1">Belongs to the relA/spoT family.</text>
</comment>
<dbReference type="CDD" id="cd00077">
    <property type="entry name" value="HDc"/>
    <property type="match status" value="1"/>
</dbReference>